<comment type="caution">
    <text evidence="2">The sequence shown here is derived from an EMBL/GenBank/DDBJ whole genome shotgun (WGS) entry which is preliminary data.</text>
</comment>
<feature type="compositionally biased region" description="Acidic residues" evidence="1">
    <location>
        <begin position="229"/>
        <end position="273"/>
    </location>
</feature>
<evidence type="ECO:0000313" key="2">
    <source>
        <dbReference type="EMBL" id="PSR59324.1"/>
    </source>
</evidence>
<dbReference type="Proteomes" id="UP000241647">
    <property type="component" value="Unassembled WGS sequence"/>
</dbReference>
<proteinExistence type="predicted"/>
<evidence type="ECO:0000313" key="3">
    <source>
        <dbReference type="Proteomes" id="UP000241647"/>
    </source>
</evidence>
<dbReference type="Pfam" id="PF12502">
    <property type="entry name" value="DUF3710"/>
    <property type="match status" value="1"/>
</dbReference>
<feature type="region of interest" description="Disordered" evidence="1">
    <location>
        <begin position="228"/>
        <end position="280"/>
    </location>
</feature>
<accession>A0A2T2YUX9</accession>
<organism evidence="2 3">
    <name type="scientific">Nocardia nova</name>
    <dbReference type="NCBI Taxonomy" id="37330"/>
    <lineage>
        <taxon>Bacteria</taxon>
        <taxon>Bacillati</taxon>
        <taxon>Actinomycetota</taxon>
        <taxon>Actinomycetes</taxon>
        <taxon>Mycobacteriales</taxon>
        <taxon>Nocardiaceae</taxon>
        <taxon>Nocardia</taxon>
    </lineage>
</organism>
<protein>
    <recommendedName>
        <fullName evidence="4">DUF3710 domain-containing protein</fullName>
    </recommendedName>
</protein>
<dbReference type="InterPro" id="IPR022183">
    <property type="entry name" value="DUF3710"/>
</dbReference>
<evidence type="ECO:0008006" key="4">
    <source>
        <dbReference type="Google" id="ProtNLM"/>
    </source>
</evidence>
<sequence length="509" mass="52145">MQRNPGPPAGTGPTRRNPPGPGGTGAVPRIPGAAPATGGPVTGSVRRIPPGVNPAGPPTGSVPRLPPGPGRPAPGGPGGPGRPAPAGSPTGAPPPPRRASEPTGTPAPTVTGRHPVVPGRQRPDAGDVEYGHPQTGRHRPVEAEAPGYREPAQPHPAAPDPYAGRGYDTAESGPATGGFAVADPYRQSSGAHGGDSYAETPGYAAAYAEDPVETSGYVDDSAYAGAEAYAEDDAYDAESLDDTEGFDDDADYADEYDADEYEDEDRDAGEGEDSAPRTGPFDYDEVAEILAEISDQHLDLGSVLLPVPDGGQLQVEMTPDGTPQAVHLATPHGRLTVAAYAAPKSPGQWRTVAADLAESLRADGAQVSVQTGPWGRELHAVTEGADLRFIGVDGYRWMVRLVAAGPSGAADEGGPLVEAARAILAETVVRRGDEPMPVREPLPVVLPQELADQLIAAHQQQVEAQQQALAAQAAAAEAAATGTFPVVTAEQQGPRRGAEGSAMQQLGLN</sequence>
<evidence type="ECO:0000256" key="1">
    <source>
        <dbReference type="SAM" id="MobiDB-lite"/>
    </source>
</evidence>
<feature type="compositionally biased region" description="Pro residues" evidence="1">
    <location>
        <begin position="1"/>
        <end position="21"/>
    </location>
</feature>
<dbReference type="EMBL" id="PYHS01000018">
    <property type="protein sequence ID" value="PSR59324.1"/>
    <property type="molecule type" value="Genomic_DNA"/>
</dbReference>
<feature type="region of interest" description="Disordered" evidence="1">
    <location>
        <begin position="1"/>
        <end position="196"/>
    </location>
</feature>
<feature type="compositionally biased region" description="Pro residues" evidence="1">
    <location>
        <begin position="64"/>
        <end position="83"/>
    </location>
</feature>
<dbReference type="AlphaFoldDB" id="A0A2T2YUX9"/>
<gene>
    <name evidence="2" type="ORF">C8259_27690</name>
</gene>
<name>A0A2T2YUX9_9NOCA</name>
<reference evidence="2 3" key="1">
    <citation type="submission" date="2018-02" db="EMBL/GenBank/DDBJ databases">
        <title>8 Nocardia nova and 1 Nocardia cyriacigeorgica strain used for evolution to TMP-SMX.</title>
        <authorList>
            <person name="Mehta H."/>
            <person name="Weng J."/>
            <person name="Shamoo Y."/>
        </authorList>
    </citation>
    <scope>NUCLEOTIDE SEQUENCE [LARGE SCALE GENOMIC DNA]</scope>
    <source>
        <strain evidence="2 3">ATCC 33727</strain>
    </source>
</reference>